<dbReference type="Gene3D" id="3.40.50.1100">
    <property type="match status" value="2"/>
</dbReference>
<comment type="cofactor">
    <cofactor evidence="1">
        <name>pyridoxal 5'-phosphate</name>
        <dbReference type="ChEBI" id="CHEBI:597326"/>
    </cofactor>
</comment>
<accession>A0A1H2PTN5</accession>
<feature type="domain" description="Tryptophan synthase beta chain-like PALP" evidence="4">
    <location>
        <begin position="34"/>
        <end position="319"/>
    </location>
</feature>
<evidence type="ECO:0000256" key="3">
    <source>
        <dbReference type="ARBA" id="ARBA00023239"/>
    </source>
</evidence>
<dbReference type="InterPro" id="IPR001926">
    <property type="entry name" value="TrpB-like_PALP"/>
</dbReference>
<dbReference type="GO" id="GO:0004794">
    <property type="term" value="F:threonine deaminase activity"/>
    <property type="evidence" value="ECO:0007669"/>
    <property type="project" value="TreeGrafter"/>
</dbReference>
<organism evidence="5 6">
    <name type="scientific">Chitinasiproducens palmae</name>
    <dbReference type="NCBI Taxonomy" id="1770053"/>
    <lineage>
        <taxon>Bacteria</taxon>
        <taxon>Pseudomonadati</taxon>
        <taxon>Pseudomonadota</taxon>
        <taxon>Betaproteobacteria</taxon>
        <taxon>Burkholderiales</taxon>
        <taxon>Burkholderiaceae</taxon>
        <taxon>Chitinasiproducens</taxon>
    </lineage>
</organism>
<keyword evidence="2" id="KW-0663">Pyridoxal phosphate</keyword>
<keyword evidence="6" id="KW-1185">Reference proteome</keyword>
<name>A0A1H2PTN5_9BURK</name>
<evidence type="ECO:0000256" key="1">
    <source>
        <dbReference type="ARBA" id="ARBA00001933"/>
    </source>
</evidence>
<dbReference type="RefSeq" id="WP_091911780.1">
    <property type="nucleotide sequence ID" value="NZ_FNLO01000012.1"/>
</dbReference>
<dbReference type="PANTHER" id="PTHR48078:SF6">
    <property type="entry name" value="L-THREONINE DEHYDRATASE CATABOLIC TDCB"/>
    <property type="match status" value="1"/>
</dbReference>
<dbReference type="SUPFAM" id="SSF53686">
    <property type="entry name" value="Tryptophan synthase beta subunit-like PLP-dependent enzymes"/>
    <property type="match status" value="1"/>
</dbReference>
<gene>
    <name evidence="5" type="ORF">SAMN05216551_11225</name>
</gene>
<protein>
    <submittedName>
        <fullName evidence="5">Threonine dehydratase</fullName>
    </submittedName>
</protein>
<dbReference type="EMBL" id="FNLO01000012">
    <property type="protein sequence ID" value="SDV50489.1"/>
    <property type="molecule type" value="Genomic_DNA"/>
</dbReference>
<dbReference type="AlphaFoldDB" id="A0A1H2PTN5"/>
<evidence type="ECO:0000313" key="6">
    <source>
        <dbReference type="Proteomes" id="UP000243719"/>
    </source>
</evidence>
<dbReference type="GO" id="GO:0006567">
    <property type="term" value="P:L-threonine catabolic process"/>
    <property type="evidence" value="ECO:0007669"/>
    <property type="project" value="TreeGrafter"/>
</dbReference>
<dbReference type="InterPro" id="IPR036052">
    <property type="entry name" value="TrpB-like_PALP_sf"/>
</dbReference>
<sequence length="342" mass="36956">MTVLNAPLPEAIGDIRVPTFDDIARHHHALAPWVVRTPVFEKHDFFSLEDTPVQFKFEMLQLAGTFRTRAAFSNMLTLTDAQRSRGVVCVSMGDQAVAVAYAARRLGVGAKAVMLRSAPLARVEACARLQAEIVFADDGAQAYAIAERLSVDEGLHLIHPFSGYQTTLGNATLGYEWATQSANLDALILPVGSGGLAASVALAFRYAHPDCEIFGVEPEGANVVSRSLAAGYPVRLAEMNSIADSLMTPFTETYSFELCRRLLSDVVTVSDMALANAMLALFEQVKLGVEPSCAAPLAALLGPLRTRLAGRRVGLMLCGSNISSDVFSHYLQRARTAREQRN</sequence>
<dbReference type="GO" id="GO:0009097">
    <property type="term" value="P:isoleucine biosynthetic process"/>
    <property type="evidence" value="ECO:0007669"/>
    <property type="project" value="TreeGrafter"/>
</dbReference>
<dbReference type="Pfam" id="PF00291">
    <property type="entry name" value="PALP"/>
    <property type="match status" value="1"/>
</dbReference>
<keyword evidence="3" id="KW-0456">Lyase</keyword>
<dbReference type="GO" id="GO:0006565">
    <property type="term" value="P:L-serine catabolic process"/>
    <property type="evidence" value="ECO:0007669"/>
    <property type="project" value="TreeGrafter"/>
</dbReference>
<dbReference type="InterPro" id="IPR050147">
    <property type="entry name" value="Ser/Thr_Dehydratase"/>
</dbReference>
<dbReference type="STRING" id="1770053.SAMN05216551_11225"/>
<evidence type="ECO:0000256" key="2">
    <source>
        <dbReference type="ARBA" id="ARBA00022898"/>
    </source>
</evidence>
<dbReference type="GO" id="GO:0003941">
    <property type="term" value="F:L-serine ammonia-lyase activity"/>
    <property type="evidence" value="ECO:0007669"/>
    <property type="project" value="TreeGrafter"/>
</dbReference>
<dbReference type="PANTHER" id="PTHR48078">
    <property type="entry name" value="THREONINE DEHYDRATASE, MITOCHONDRIAL-RELATED"/>
    <property type="match status" value="1"/>
</dbReference>
<proteinExistence type="predicted"/>
<dbReference type="Proteomes" id="UP000243719">
    <property type="component" value="Unassembled WGS sequence"/>
</dbReference>
<evidence type="ECO:0000259" key="4">
    <source>
        <dbReference type="Pfam" id="PF00291"/>
    </source>
</evidence>
<reference evidence="6" key="1">
    <citation type="submission" date="2016-09" db="EMBL/GenBank/DDBJ databases">
        <authorList>
            <person name="Varghese N."/>
            <person name="Submissions S."/>
        </authorList>
    </citation>
    <scope>NUCLEOTIDE SEQUENCE [LARGE SCALE GENOMIC DNA]</scope>
    <source>
        <strain evidence="6">JS23</strain>
    </source>
</reference>
<evidence type="ECO:0000313" key="5">
    <source>
        <dbReference type="EMBL" id="SDV50489.1"/>
    </source>
</evidence>
<dbReference type="OrthoDB" id="9811476at2"/>